<organism evidence="1 2">
    <name type="scientific">Talaromyces rugulosus</name>
    <name type="common">Penicillium rugulosum</name>
    <dbReference type="NCBI Taxonomy" id="121627"/>
    <lineage>
        <taxon>Eukaryota</taxon>
        <taxon>Fungi</taxon>
        <taxon>Dikarya</taxon>
        <taxon>Ascomycota</taxon>
        <taxon>Pezizomycotina</taxon>
        <taxon>Eurotiomycetes</taxon>
        <taxon>Eurotiomycetidae</taxon>
        <taxon>Eurotiales</taxon>
        <taxon>Trichocomaceae</taxon>
        <taxon>Talaromyces</taxon>
        <taxon>Talaromyces sect. Islandici</taxon>
    </lineage>
</organism>
<evidence type="ECO:0000313" key="1">
    <source>
        <dbReference type="EMBL" id="QKX61049.1"/>
    </source>
</evidence>
<accession>A0A7H8R3T0</accession>
<dbReference type="OrthoDB" id="3911301at2759"/>
<sequence>MYSCANYPRGCRGRCNTQGGKCSDCTVLNLRRPYNSFSPFAPNRDFRRPVRSVFAPQEVPDKANEI</sequence>
<dbReference type="RefSeq" id="XP_035347224.1">
    <property type="nucleotide sequence ID" value="XM_035491331.1"/>
</dbReference>
<proteinExistence type="predicted"/>
<gene>
    <name evidence="1" type="ORF">TRUGW13939_08195</name>
</gene>
<dbReference type="EMBL" id="CP055901">
    <property type="protein sequence ID" value="QKX61049.1"/>
    <property type="molecule type" value="Genomic_DNA"/>
</dbReference>
<dbReference type="AlphaFoldDB" id="A0A7H8R3T0"/>
<dbReference type="KEGG" id="trg:TRUGW13939_08195"/>
<name>A0A7H8R3T0_TALRU</name>
<dbReference type="GeneID" id="55995684"/>
<protein>
    <submittedName>
        <fullName evidence="1">Uncharacterized protein</fullName>
    </submittedName>
</protein>
<dbReference type="Proteomes" id="UP000509510">
    <property type="component" value="Chromosome IV"/>
</dbReference>
<evidence type="ECO:0000313" key="2">
    <source>
        <dbReference type="Proteomes" id="UP000509510"/>
    </source>
</evidence>
<reference evidence="2" key="1">
    <citation type="submission" date="2020-06" db="EMBL/GenBank/DDBJ databases">
        <title>A chromosome-scale genome assembly of Talaromyces rugulosus W13939.</title>
        <authorList>
            <person name="Wang B."/>
            <person name="Guo L."/>
            <person name="Ye K."/>
            <person name="Wang L."/>
        </authorList>
    </citation>
    <scope>NUCLEOTIDE SEQUENCE [LARGE SCALE GENOMIC DNA]</scope>
    <source>
        <strain evidence="2">W13939</strain>
    </source>
</reference>
<keyword evidence="2" id="KW-1185">Reference proteome</keyword>